<dbReference type="PANTHER" id="PTHR48055:SF55">
    <property type="entry name" value="PROTEIN KINASE DOMAIN-CONTAINING PROTEIN"/>
    <property type="match status" value="1"/>
</dbReference>
<dbReference type="EMBL" id="AMZH03000016">
    <property type="protein sequence ID" value="RRT86079.1"/>
    <property type="molecule type" value="Genomic_DNA"/>
</dbReference>
<dbReference type="InterPro" id="IPR051564">
    <property type="entry name" value="LRR_receptor-like_kinase"/>
</dbReference>
<proteinExistence type="predicted"/>
<evidence type="ECO:0000313" key="1">
    <source>
        <dbReference type="EMBL" id="RRT86079.1"/>
    </source>
</evidence>
<evidence type="ECO:0008006" key="3">
    <source>
        <dbReference type="Google" id="ProtNLM"/>
    </source>
</evidence>
<dbReference type="GO" id="GO:0016020">
    <property type="term" value="C:membrane"/>
    <property type="evidence" value="ECO:0007669"/>
    <property type="project" value="TreeGrafter"/>
</dbReference>
<comment type="caution">
    <text evidence="1">The sequence shown here is derived from an EMBL/GenBank/DDBJ whole genome shotgun (WGS) entry which is preliminary data.</text>
</comment>
<name>A0A427BC70_ENSVE</name>
<gene>
    <name evidence="1" type="ORF">B296_00001428</name>
</gene>
<accession>A0A427BC70</accession>
<dbReference type="Proteomes" id="UP000287651">
    <property type="component" value="Unassembled WGS sequence"/>
</dbReference>
<reference evidence="1 2" key="1">
    <citation type="journal article" date="2014" name="Agronomy (Basel)">
        <title>A Draft Genome Sequence for Ensete ventricosum, the Drought-Tolerant Tree Against Hunger.</title>
        <authorList>
            <person name="Harrison J."/>
            <person name="Moore K.A."/>
            <person name="Paszkiewicz K."/>
            <person name="Jones T."/>
            <person name="Grant M."/>
            <person name="Ambacheew D."/>
            <person name="Muzemil S."/>
            <person name="Studholme D.J."/>
        </authorList>
    </citation>
    <scope>NUCLEOTIDE SEQUENCE [LARGE SCALE GENOMIC DNA]</scope>
</reference>
<dbReference type="Gene3D" id="1.10.510.10">
    <property type="entry name" value="Transferase(Phosphotransferase) domain 1"/>
    <property type="match status" value="1"/>
</dbReference>
<dbReference type="AlphaFoldDB" id="A0A427BC70"/>
<dbReference type="SUPFAM" id="SSF56112">
    <property type="entry name" value="Protein kinase-like (PK-like)"/>
    <property type="match status" value="1"/>
</dbReference>
<sequence length="134" mass="14900">YGMGNKVSIQGDVYSYGILLLEMFTGRRPTDAGFKTGQNLHQYVEMALADEVVDIMDPNLFLGTGEGEEVHPANASANRPNIRAVVECVTSVLRVGLLCSKESRNQRGDMEDVIRELHDIRDAFLGLPLQKYEL</sequence>
<dbReference type="PANTHER" id="PTHR48055">
    <property type="entry name" value="LEUCINE-RICH REPEAT RECEPTOR PROTEIN KINASE EMS1"/>
    <property type="match status" value="1"/>
</dbReference>
<protein>
    <recommendedName>
        <fullName evidence="3">Serine-threonine/tyrosine-protein kinase catalytic domain-containing protein</fullName>
    </recommendedName>
</protein>
<feature type="non-terminal residue" evidence="1">
    <location>
        <position position="1"/>
    </location>
</feature>
<organism evidence="1 2">
    <name type="scientific">Ensete ventricosum</name>
    <name type="common">Abyssinian banana</name>
    <name type="synonym">Musa ensete</name>
    <dbReference type="NCBI Taxonomy" id="4639"/>
    <lineage>
        <taxon>Eukaryota</taxon>
        <taxon>Viridiplantae</taxon>
        <taxon>Streptophyta</taxon>
        <taxon>Embryophyta</taxon>
        <taxon>Tracheophyta</taxon>
        <taxon>Spermatophyta</taxon>
        <taxon>Magnoliopsida</taxon>
        <taxon>Liliopsida</taxon>
        <taxon>Zingiberales</taxon>
        <taxon>Musaceae</taxon>
        <taxon>Ensete</taxon>
    </lineage>
</organism>
<dbReference type="InterPro" id="IPR011009">
    <property type="entry name" value="Kinase-like_dom_sf"/>
</dbReference>
<evidence type="ECO:0000313" key="2">
    <source>
        <dbReference type="Proteomes" id="UP000287651"/>
    </source>
</evidence>